<sequence>MMDVTKKVQEYKDSLKQKAEHLIIKGFPEKIVKLNELLETSNFLDRDFSDVHQDLNIPVPPPTSVSSEPNAKRPRMDASEASITPTMIEGTRVYALPNGTVPCNKPLSDLIHLVKPHIRELVEDSNLMEGVGHRNFQEGVGYLIGDRSEQLEVSLTGGNTTVGAAISRLYYLKMWISFMIPKIEDGNNFGVSIQEDTLAEVQSVESEAAAFFDQISRYFISRAKIVSKVAKYPHLEDYRRAVRELDEKEYLSLWLVMCEIRNRYCSLHDIVIKNLEKIKKPRSSNAESLY</sequence>
<dbReference type="OrthoDB" id="6591885at2759"/>
<feature type="region of interest" description="Disordered" evidence="3">
    <location>
        <begin position="54"/>
        <end position="82"/>
    </location>
</feature>
<dbReference type="InterPro" id="IPR009077">
    <property type="entry name" value="Proteasome_activ_PA28"/>
</dbReference>
<dbReference type="InterPro" id="IPR036996">
    <property type="entry name" value="PA28_N_sf"/>
</dbReference>
<dbReference type="InterPro" id="IPR036252">
    <property type="entry name" value="Proteasome_activ_sf"/>
</dbReference>
<organism evidence="6 7">
    <name type="scientific">Eumeta variegata</name>
    <name type="common">Bagworm moth</name>
    <name type="synonym">Eumeta japonica</name>
    <dbReference type="NCBI Taxonomy" id="151549"/>
    <lineage>
        <taxon>Eukaryota</taxon>
        <taxon>Metazoa</taxon>
        <taxon>Ecdysozoa</taxon>
        <taxon>Arthropoda</taxon>
        <taxon>Hexapoda</taxon>
        <taxon>Insecta</taxon>
        <taxon>Pterygota</taxon>
        <taxon>Neoptera</taxon>
        <taxon>Endopterygota</taxon>
        <taxon>Lepidoptera</taxon>
        <taxon>Glossata</taxon>
        <taxon>Ditrysia</taxon>
        <taxon>Tineoidea</taxon>
        <taxon>Psychidae</taxon>
        <taxon>Oiketicinae</taxon>
        <taxon>Eumeta</taxon>
    </lineage>
</organism>
<dbReference type="Proteomes" id="UP000299102">
    <property type="component" value="Unassembled WGS sequence"/>
</dbReference>
<dbReference type="Pfam" id="PF02251">
    <property type="entry name" value="PA28_N"/>
    <property type="match status" value="1"/>
</dbReference>
<dbReference type="GO" id="GO:0061136">
    <property type="term" value="P:regulation of proteasomal protein catabolic process"/>
    <property type="evidence" value="ECO:0007669"/>
    <property type="project" value="TreeGrafter"/>
</dbReference>
<evidence type="ECO:0000259" key="4">
    <source>
        <dbReference type="Pfam" id="PF02251"/>
    </source>
</evidence>
<dbReference type="FunFam" id="1.20.5.120:FF:000004">
    <property type="entry name" value="Proteasome activator complex subunit"/>
    <property type="match status" value="1"/>
</dbReference>
<evidence type="ECO:0000313" key="7">
    <source>
        <dbReference type="Proteomes" id="UP000299102"/>
    </source>
</evidence>
<dbReference type="EMBL" id="BGZK01000824">
    <property type="protein sequence ID" value="GBP61827.1"/>
    <property type="molecule type" value="Genomic_DNA"/>
</dbReference>
<dbReference type="Pfam" id="PF02252">
    <property type="entry name" value="PA28_C"/>
    <property type="match status" value="1"/>
</dbReference>
<evidence type="ECO:0000313" key="6">
    <source>
        <dbReference type="EMBL" id="GBP61827.1"/>
    </source>
</evidence>
<dbReference type="InterPro" id="IPR003186">
    <property type="entry name" value="PA28_C"/>
</dbReference>
<dbReference type="STRING" id="151549.A0A4C1XHY1"/>
<evidence type="ECO:0000256" key="3">
    <source>
        <dbReference type="SAM" id="MobiDB-lite"/>
    </source>
</evidence>
<keyword evidence="2 6" id="KW-0647">Proteasome</keyword>
<dbReference type="GO" id="GO:0061133">
    <property type="term" value="F:endopeptidase activator activity"/>
    <property type="evidence" value="ECO:0007669"/>
    <property type="project" value="TreeGrafter"/>
</dbReference>
<evidence type="ECO:0000259" key="5">
    <source>
        <dbReference type="Pfam" id="PF02252"/>
    </source>
</evidence>
<dbReference type="InterPro" id="IPR036997">
    <property type="entry name" value="PA28_C_sf"/>
</dbReference>
<dbReference type="Gene3D" id="1.20.5.120">
    <property type="entry name" value="Proteasome activator pa28, N-terminal domain"/>
    <property type="match status" value="1"/>
</dbReference>
<proteinExistence type="inferred from homology"/>
<keyword evidence="7" id="KW-1185">Reference proteome</keyword>
<dbReference type="GO" id="GO:0005737">
    <property type="term" value="C:cytoplasm"/>
    <property type="evidence" value="ECO:0007669"/>
    <property type="project" value="TreeGrafter"/>
</dbReference>
<comment type="caution">
    <text evidence="6">The sequence shown here is derived from an EMBL/GenBank/DDBJ whole genome shotgun (WGS) entry which is preliminary data.</text>
</comment>
<feature type="domain" description="Proteasome activator PA28 N-terminal" evidence="4">
    <location>
        <begin position="4"/>
        <end position="62"/>
    </location>
</feature>
<dbReference type="InterPro" id="IPR003185">
    <property type="entry name" value="Proteasome_activ_PA28_N"/>
</dbReference>
<accession>A0A4C1XHY1</accession>
<dbReference type="PANTHER" id="PTHR10660:SF2">
    <property type="entry name" value="LD45860P"/>
    <property type="match status" value="1"/>
</dbReference>
<feature type="domain" description="Proteasome activator PA28 C-terminal" evidence="5">
    <location>
        <begin position="166"/>
        <end position="287"/>
    </location>
</feature>
<reference evidence="6 7" key="1">
    <citation type="journal article" date="2019" name="Commun. Biol.">
        <title>The bagworm genome reveals a unique fibroin gene that provides high tensile strength.</title>
        <authorList>
            <person name="Kono N."/>
            <person name="Nakamura H."/>
            <person name="Ohtoshi R."/>
            <person name="Tomita M."/>
            <person name="Numata K."/>
            <person name="Arakawa K."/>
        </authorList>
    </citation>
    <scope>NUCLEOTIDE SEQUENCE [LARGE SCALE GENOMIC DNA]</scope>
</reference>
<protein>
    <submittedName>
        <fullName evidence="6">Proteasome activator complex subunit 3</fullName>
    </submittedName>
</protein>
<evidence type="ECO:0000256" key="2">
    <source>
        <dbReference type="ARBA" id="ARBA00022942"/>
    </source>
</evidence>
<dbReference type="AlphaFoldDB" id="A0A4C1XHY1"/>
<dbReference type="PANTHER" id="PTHR10660">
    <property type="entry name" value="PROTEASOME REGULATOR PA28"/>
    <property type="match status" value="1"/>
</dbReference>
<dbReference type="GO" id="GO:0008537">
    <property type="term" value="C:proteasome activator complex"/>
    <property type="evidence" value="ECO:0007669"/>
    <property type="project" value="InterPro"/>
</dbReference>
<evidence type="ECO:0000256" key="1">
    <source>
        <dbReference type="ARBA" id="ARBA00005883"/>
    </source>
</evidence>
<dbReference type="SUPFAM" id="SSF47216">
    <property type="entry name" value="Proteasome activator"/>
    <property type="match status" value="2"/>
</dbReference>
<comment type="similarity">
    <text evidence="1">Belongs to the PA28 family.</text>
</comment>
<dbReference type="Gene3D" id="1.20.120.180">
    <property type="entry name" value="Proteasome activator pa28, C-terminal domain"/>
    <property type="match status" value="1"/>
</dbReference>
<name>A0A4C1XHY1_EUMVA</name>
<gene>
    <name evidence="6" type="primary">PSME3</name>
    <name evidence="6" type="ORF">EVAR_97269_1</name>
</gene>
<dbReference type="GO" id="GO:0005654">
    <property type="term" value="C:nucleoplasm"/>
    <property type="evidence" value="ECO:0007669"/>
    <property type="project" value="TreeGrafter"/>
</dbReference>
<dbReference type="GO" id="GO:2000045">
    <property type="term" value="P:regulation of G1/S transition of mitotic cell cycle"/>
    <property type="evidence" value="ECO:0007669"/>
    <property type="project" value="TreeGrafter"/>
</dbReference>